<dbReference type="InterPro" id="IPR036249">
    <property type="entry name" value="Thioredoxin-like_sf"/>
</dbReference>
<accession>A0A194R180</accession>
<evidence type="ECO:0000313" key="3">
    <source>
        <dbReference type="EMBL" id="KPJ11269.1"/>
    </source>
</evidence>
<dbReference type="InterPro" id="IPR051033">
    <property type="entry name" value="SH3BGR"/>
</dbReference>
<feature type="compositionally biased region" description="Polar residues" evidence="2">
    <location>
        <begin position="271"/>
        <end position="280"/>
    </location>
</feature>
<keyword evidence="4" id="KW-1185">Reference proteome</keyword>
<dbReference type="KEGG" id="pmac:106714842"/>
<dbReference type="AlphaFoldDB" id="A0A194R180"/>
<organism evidence="3 4">
    <name type="scientific">Papilio machaon</name>
    <name type="common">Old World swallowtail butterfly</name>
    <dbReference type="NCBI Taxonomy" id="76193"/>
    <lineage>
        <taxon>Eukaryota</taxon>
        <taxon>Metazoa</taxon>
        <taxon>Ecdysozoa</taxon>
        <taxon>Arthropoda</taxon>
        <taxon>Hexapoda</taxon>
        <taxon>Insecta</taxon>
        <taxon>Pterygota</taxon>
        <taxon>Neoptera</taxon>
        <taxon>Endopterygota</taxon>
        <taxon>Lepidoptera</taxon>
        <taxon>Glossata</taxon>
        <taxon>Ditrysia</taxon>
        <taxon>Papilionoidea</taxon>
        <taxon>Papilionidae</taxon>
        <taxon>Papilioninae</taxon>
        <taxon>Papilio</taxon>
    </lineage>
</organism>
<dbReference type="PANTHER" id="PTHR12232">
    <property type="entry name" value="SH3 DOMAIN-BINDING GLUTAMIC ACID-RICH-LIKE PROTEIN"/>
    <property type="match status" value="1"/>
</dbReference>
<feature type="region of interest" description="Disordered" evidence="2">
    <location>
        <begin position="106"/>
        <end position="280"/>
    </location>
</feature>
<evidence type="ECO:0000256" key="2">
    <source>
        <dbReference type="SAM" id="MobiDB-lite"/>
    </source>
</evidence>
<dbReference type="InterPro" id="IPR006993">
    <property type="entry name" value="Glut_rich_SH3-bd"/>
</dbReference>
<reference evidence="3 4" key="1">
    <citation type="journal article" date="2015" name="Nat. Commun.">
        <title>Outbred genome sequencing and CRISPR/Cas9 gene editing in butterflies.</title>
        <authorList>
            <person name="Li X."/>
            <person name="Fan D."/>
            <person name="Zhang W."/>
            <person name="Liu G."/>
            <person name="Zhang L."/>
            <person name="Zhao L."/>
            <person name="Fang X."/>
            <person name="Chen L."/>
            <person name="Dong Y."/>
            <person name="Chen Y."/>
            <person name="Ding Y."/>
            <person name="Zhao R."/>
            <person name="Feng M."/>
            <person name="Zhu Y."/>
            <person name="Feng Y."/>
            <person name="Jiang X."/>
            <person name="Zhu D."/>
            <person name="Xiang H."/>
            <person name="Feng X."/>
            <person name="Li S."/>
            <person name="Wang J."/>
            <person name="Zhang G."/>
            <person name="Kronforst M.R."/>
            <person name="Wang W."/>
        </authorList>
    </citation>
    <scope>NUCLEOTIDE SEQUENCE [LARGE SCALE GENOMIC DNA]</scope>
    <source>
        <strain evidence="3">Ya'a_city_454_Pm</strain>
        <tissue evidence="3">Whole body</tissue>
    </source>
</reference>
<comment type="similarity">
    <text evidence="1">Belongs to the SH3BGR family.</text>
</comment>
<dbReference type="STRING" id="76193.A0A194R180"/>
<proteinExistence type="inferred from homology"/>
<feature type="compositionally biased region" description="Basic and acidic residues" evidence="2">
    <location>
        <begin position="128"/>
        <end position="234"/>
    </location>
</feature>
<dbReference type="Gene3D" id="3.40.30.10">
    <property type="entry name" value="Glutaredoxin"/>
    <property type="match status" value="1"/>
</dbReference>
<dbReference type="Pfam" id="PF04908">
    <property type="entry name" value="SH3BGR"/>
    <property type="match status" value="1"/>
</dbReference>
<dbReference type="SUPFAM" id="SSF52833">
    <property type="entry name" value="Thioredoxin-like"/>
    <property type="match status" value="1"/>
</dbReference>
<sequence>MVVKVYISGISGNKEVKKRQQRVLMILDSKNIKYEIIDITEPGREDDKDFMQNNAKCNGGTVSDPNPRSPLPPQLFNDQEYCGDYDQFDLANEVDTLEQFLKLELPPEEPPQTEKENAVNGDVNGGKVSKDSKENSQERETVVTNEAGEKEPSPAKETTPKAESPARDATPTKEEAVEEKVEQNDGDHNEGKAESPAKETTPEKEKSPQRQKSIDKEPTPVREDEDDQNSHETEEAVNGAVRSREQSEEVEADEEQTGKSVRKSDDPSVALIQSEQAAVE</sequence>
<dbReference type="InParanoid" id="A0A194R180"/>
<dbReference type="OrthoDB" id="9932926at2759"/>
<evidence type="ECO:0000313" key="4">
    <source>
        <dbReference type="Proteomes" id="UP000053240"/>
    </source>
</evidence>
<name>A0A194R180_PAPMA</name>
<dbReference type="EMBL" id="KQ460883">
    <property type="protein sequence ID" value="KPJ11269.1"/>
    <property type="molecule type" value="Genomic_DNA"/>
</dbReference>
<dbReference type="PANTHER" id="PTHR12232:SF15">
    <property type="entry name" value="SH3 DOMAIN-BINDING GLUTAMIC ACID-RICH PROTEIN HOMOLOG"/>
    <property type="match status" value="1"/>
</dbReference>
<dbReference type="Proteomes" id="UP000053240">
    <property type="component" value="Unassembled WGS sequence"/>
</dbReference>
<dbReference type="CDD" id="cd03030">
    <property type="entry name" value="GRX_SH3BGR"/>
    <property type="match status" value="1"/>
</dbReference>
<protein>
    <submittedName>
        <fullName evidence="3">SH3 domain-binding glutamic acid-rich protein-like</fullName>
    </submittedName>
</protein>
<feature type="region of interest" description="Disordered" evidence="2">
    <location>
        <begin position="44"/>
        <end position="75"/>
    </location>
</feature>
<dbReference type="GO" id="GO:0005737">
    <property type="term" value="C:cytoplasm"/>
    <property type="evidence" value="ECO:0007669"/>
    <property type="project" value="TreeGrafter"/>
</dbReference>
<gene>
    <name evidence="3" type="ORF">RR48_14908</name>
</gene>
<evidence type="ECO:0000256" key="1">
    <source>
        <dbReference type="ARBA" id="ARBA00007764"/>
    </source>
</evidence>
<feature type="compositionally biased region" description="Polar residues" evidence="2">
    <location>
        <begin position="51"/>
        <end position="66"/>
    </location>
</feature>